<reference evidence="2 3" key="1">
    <citation type="journal article" date="2015" name="Nat. Commun.">
        <title>Production of butyrate from lysine and the Amadori product fructoselysine by a human gut commensal.</title>
        <authorList>
            <person name="Bui T.P."/>
            <person name="Ritari J."/>
            <person name="Boeren S."/>
            <person name="de Waard P."/>
            <person name="Plugge C.M."/>
            <person name="de Vos W.M."/>
        </authorList>
    </citation>
    <scope>NUCLEOTIDE SEQUENCE [LARGE SCALE GENOMIC DNA]</scope>
    <source>
        <strain evidence="2 3">AF211</strain>
    </source>
</reference>
<name>A0A0S2W8Q1_9FIRM</name>
<dbReference type="Gene3D" id="3.90.550.10">
    <property type="entry name" value="Spore Coat Polysaccharide Biosynthesis Protein SpsA, Chain A"/>
    <property type="match status" value="1"/>
</dbReference>
<evidence type="ECO:0000313" key="2">
    <source>
        <dbReference type="EMBL" id="ALP95738.1"/>
    </source>
</evidence>
<keyword evidence="2" id="KW-0548">Nucleotidyltransferase</keyword>
<dbReference type="EMBL" id="CP011307">
    <property type="protein sequence ID" value="ALP95738.1"/>
    <property type="molecule type" value="Genomic_DNA"/>
</dbReference>
<accession>A0A0S2W8Q1</accession>
<dbReference type="SUPFAM" id="SSF53448">
    <property type="entry name" value="Nucleotide-diphospho-sugar transferases"/>
    <property type="match status" value="1"/>
</dbReference>
<dbReference type="InterPro" id="IPR025877">
    <property type="entry name" value="MobA-like_NTP_Trfase"/>
</dbReference>
<organism evidence="2 3">
    <name type="scientific">Intestinimonas butyriciproducens</name>
    <dbReference type="NCBI Taxonomy" id="1297617"/>
    <lineage>
        <taxon>Bacteria</taxon>
        <taxon>Bacillati</taxon>
        <taxon>Bacillota</taxon>
        <taxon>Clostridia</taxon>
        <taxon>Eubacteriales</taxon>
        <taxon>Intestinimonas</taxon>
    </lineage>
</organism>
<gene>
    <name evidence="2" type="ORF">IB211_03350</name>
</gene>
<dbReference type="Pfam" id="PF12804">
    <property type="entry name" value="NTP_transf_3"/>
    <property type="match status" value="1"/>
</dbReference>
<dbReference type="STRING" id="1297617.IB211_03350"/>
<dbReference type="PANTHER" id="PTHR43777:SF1">
    <property type="entry name" value="MOLYBDENUM COFACTOR CYTIDYLYLTRANSFERASE"/>
    <property type="match status" value="1"/>
</dbReference>
<dbReference type="AlphaFoldDB" id="A0A0S2W8Q1"/>
<sequence length="185" mass="20052">MEIGCVLLCSGYGRRFGSNKLLALLDGVPLYRRAFAALPPALFTKAVVTSQYGEILAQAGKLGYLPLLNCHPWEGVAAGIRLGLAALRNMDGVLFSVCDQPNLTTKSIENLINSFLESPDFIHALSWQGRRGNPVLFPKALFPELMALTGDAGGSAVIRRHAELLRLTEAGSPRELSDVDYPEEL</sequence>
<dbReference type="GO" id="GO:0016779">
    <property type="term" value="F:nucleotidyltransferase activity"/>
    <property type="evidence" value="ECO:0007669"/>
    <property type="project" value="UniProtKB-KW"/>
</dbReference>
<feature type="domain" description="MobA-like NTP transferase" evidence="1">
    <location>
        <begin position="5"/>
        <end position="163"/>
    </location>
</feature>
<proteinExistence type="predicted"/>
<keyword evidence="3" id="KW-1185">Reference proteome</keyword>
<dbReference type="eggNOG" id="COG2068">
    <property type="taxonomic scope" value="Bacteria"/>
</dbReference>
<evidence type="ECO:0000313" key="3">
    <source>
        <dbReference type="Proteomes" id="UP000064844"/>
    </source>
</evidence>
<reference evidence="3" key="2">
    <citation type="submission" date="2015-04" db="EMBL/GenBank/DDBJ databases">
        <title>A butyrogenic pathway from the amino acid lysine in a human gut commensal.</title>
        <authorList>
            <person name="de Vos W.M."/>
            <person name="Bui N.T.P."/>
            <person name="Plugge C.M."/>
            <person name="Ritari J."/>
        </authorList>
    </citation>
    <scope>NUCLEOTIDE SEQUENCE [LARGE SCALE GENOMIC DNA]</scope>
    <source>
        <strain evidence="3">AF211</strain>
    </source>
</reference>
<dbReference type="RefSeq" id="WP_058118667.1">
    <property type="nucleotide sequence ID" value="NZ_CALICV010000107.1"/>
</dbReference>
<dbReference type="PANTHER" id="PTHR43777">
    <property type="entry name" value="MOLYBDENUM COFACTOR CYTIDYLYLTRANSFERASE"/>
    <property type="match status" value="1"/>
</dbReference>
<evidence type="ECO:0000259" key="1">
    <source>
        <dbReference type="Pfam" id="PF12804"/>
    </source>
</evidence>
<dbReference type="Proteomes" id="UP000064844">
    <property type="component" value="Chromosome"/>
</dbReference>
<keyword evidence="2" id="KW-0808">Transferase</keyword>
<dbReference type="CDD" id="cd04182">
    <property type="entry name" value="GT_2_like_f"/>
    <property type="match status" value="1"/>
</dbReference>
<protein>
    <submittedName>
        <fullName evidence="2">CTP:molybdopterin cytidylyltransferase</fullName>
    </submittedName>
</protein>
<dbReference type="KEGG" id="ibu:IB211_03350"/>
<dbReference type="PATRIC" id="fig|1297617.4.peg.3440"/>
<dbReference type="InterPro" id="IPR029044">
    <property type="entry name" value="Nucleotide-diphossugar_trans"/>
</dbReference>